<dbReference type="KEGG" id="mey:TM49_03050"/>
<proteinExistence type="predicted"/>
<dbReference type="RefSeq" id="WP_045684666.1">
    <property type="nucleotide sequence ID" value="NZ_CP010803.1"/>
</dbReference>
<dbReference type="HOGENOM" id="CLU_133088_1_0_5"/>
<evidence type="ECO:0000256" key="3">
    <source>
        <dbReference type="ARBA" id="ARBA00022989"/>
    </source>
</evidence>
<dbReference type="EMBL" id="CP010803">
    <property type="protein sequence ID" value="AJY47883.1"/>
    <property type="molecule type" value="Genomic_DNA"/>
</dbReference>
<dbReference type="PIRSF" id="PIRSF031804">
    <property type="entry name" value="UCP031804"/>
    <property type="match status" value="1"/>
</dbReference>
<keyword evidence="4" id="KW-0472">Membrane</keyword>
<dbReference type="STRING" id="1486262.TM49_03050"/>
<dbReference type="InterPro" id="IPR010652">
    <property type="entry name" value="DUF1232"/>
</dbReference>
<evidence type="ECO:0000259" key="5">
    <source>
        <dbReference type="Pfam" id="PF06803"/>
    </source>
</evidence>
<keyword evidence="3" id="KW-1133">Transmembrane helix</keyword>
<dbReference type="PATRIC" id="fig|1486262.3.peg.622"/>
<organism evidence="6 7">
    <name type="scientific">Martelella endophytica</name>
    <dbReference type="NCBI Taxonomy" id="1486262"/>
    <lineage>
        <taxon>Bacteria</taxon>
        <taxon>Pseudomonadati</taxon>
        <taxon>Pseudomonadota</taxon>
        <taxon>Alphaproteobacteria</taxon>
        <taxon>Hyphomicrobiales</taxon>
        <taxon>Aurantimonadaceae</taxon>
        <taxon>Martelella</taxon>
    </lineage>
</organism>
<accession>A0A0D5LWV5</accession>
<dbReference type="GO" id="GO:0012505">
    <property type="term" value="C:endomembrane system"/>
    <property type="evidence" value="ECO:0007669"/>
    <property type="project" value="UniProtKB-SubCell"/>
</dbReference>
<dbReference type="Proteomes" id="UP000032611">
    <property type="component" value="Chromosome"/>
</dbReference>
<protein>
    <recommendedName>
        <fullName evidence="5">DUF1232 domain-containing protein</fullName>
    </recommendedName>
</protein>
<dbReference type="OrthoDB" id="9813247at2"/>
<dbReference type="Pfam" id="PF06803">
    <property type="entry name" value="DUF1232"/>
    <property type="match status" value="1"/>
</dbReference>
<dbReference type="InterPro" id="IPR016983">
    <property type="entry name" value="UCP031804"/>
</dbReference>
<evidence type="ECO:0000313" key="6">
    <source>
        <dbReference type="EMBL" id="AJY47883.1"/>
    </source>
</evidence>
<keyword evidence="2" id="KW-0812">Transmembrane</keyword>
<evidence type="ECO:0000313" key="7">
    <source>
        <dbReference type="Proteomes" id="UP000032611"/>
    </source>
</evidence>
<feature type="domain" description="DUF1232" evidence="5">
    <location>
        <begin position="63"/>
        <end position="98"/>
    </location>
</feature>
<evidence type="ECO:0000256" key="1">
    <source>
        <dbReference type="ARBA" id="ARBA00004127"/>
    </source>
</evidence>
<dbReference type="AlphaFoldDB" id="A0A0D5LWV5"/>
<reference evidence="6 7" key="1">
    <citation type="journal article" date="2015" name="Genome Announc.">
        <title>Complete genome sequence of Martelella endophytica YC6887, which has antifungal activity associated with a halophyte.</title>
        <authorList>
            <person name="Khan A."/>
            <person name="Khan H."/>
            <person name="Chung E.J."/>
            <person name="Hossain M.T."/>
            <person name="Chung Y.R."/>
        </authorList>
    </citation>
    <scope>NUCLEOTIDE SEQUENCE [LARGE SCALE GENOMIC DNA]</scope>
    <source>
        <strain evidence="6">YC6887</strain>
    </source>
</reference>
<gene>
    <name evidence="6" type="ORF">TM49_03050</name>
</gene>
<sequence>MTDDIKYGDILEPGDEDIRAENEKIVRDGFWAKLKRTASHIPFARDAVAAYYCATDRGTPLGARVVLYSALAYFVMPADLIPDIFAFVGFTDDLAVLTAAMTMIRRNISDEHYDRADSALTGLGKL</sequence>
<keyword evidence="7" id="KW-1185">Reference proteome</keyword>
<evidence type="ECO:0000256" key="4">
    <source>
        <dbReference type="ARBA" id="ARBA00023136"/>
    </source>
</evidence>
<name>A0A0D5LWV5_MAREN</name>
<evidence type="ECO:0000256" key="2">
    <source>
        <dbReference type="ARBA" id="ARBA00022692"/>
    </source>
</evidence>
<comment type="subcellular location">
    <subcellularLocation>
        <location evidence="1">Endomembrane system</location>
        <topology evidence="1">Multi-pass membrane protein</topology>
    </subcellularLocation>
</comment>